<dbReference type="Gene3D" id="2.120.10.30">
    <property type="entry name" value="TolB, C-terminal domain"/>
    <property type="match status" value="1"/>
</dbReference>
<proteinExistence type="predicted"/>
<dbReference type="InterPro" id="IPR032466">
    <property type="entry name" value="Metal_Hydrolase"/>
</dbReference>
<dbReference type="PANTHER" id="PTHR43135:SF3">
    <property type="entry name" value="ALPHA-D-RIBOSE 1-METHYLPHOSPHONATE 5-TRIPHOSPHATE DIPHOSPHATASE"/>
    <property type="match status" value="1"/>
</dbReference>
<reference evidence="2" key="1">
    <citation type="submission" date="2022-07" db="EMBL/GenBank/DDBJ databases">
        <title>Genome Sequence of Physisporinus lineatus.</title>
        <authorList>
            <person name="Buettner E."/>
        </authorList>
    </citation>
    <scope>NUCLEOTIDE SEQUENCE</scope>
    <source>
        <strain evidence="2">VT162</strain>
    </source>
</reference>
<dbReference type="SUPFAM" id="SSF51338">
    <property type="entry name" value="Composite domain of metallo-dependent hydrolases"/>
    <property type="match status" value="1"/>
</dbReference>
<dbReference type="Proteomes" id="UP001212997">
    <property type="component" value="Unassembled WGS sequence"/>
</dbReference>
<gene>
    <name evidence="2" type="ORF">NLI96_g4187</name>
</gene>
<evidence type="ECO:0000313" key="3">
    <source>
        <dbReference type="Proteomes" id="UP001212997"/>
    </source>
</evidence>
<dbReference type="AlphaFoldDB" id="A0AAD5V532"/>
<comment type="caution">
    <text evidence="2">The sequence shown here is derived from an EMBL/GenBank/DDBJ whole genome shotgun (WGS) entry which is preliminary data.</text>
</comment>
<keyword evidence="3" id="KW-1185">Reference proteome</keyword>
<feature type="domain" description="Amidohydrolase-related" evidence="1">
    <location>
        <begin position="1140"/>
        <end position="1187"/>
    </location>
</feature>
<dbReference type="Pfam" id="PF07676">
    <property type="entry name" value="PD40"/>
    <property type="match status" value="1"/>
</dbReference>
<organism evidence="2 3">
    <name type="scientific">Meripilus lineatus</name>
    <dbReference type="NCBI Taxonomy" id="2056292"/>
    <lineage>
        <taxon>Eukaryota</taxon>
        <taxon>Fungi</taxon>
        <taxon>Dikarya</taxon>
        <taxon>Basidiomycota</taxon>
        <taxon>Agaricomycotina</taxon>
        <taxon>Agaricomycetes</taxon>
        <taxon>Polyporales</taxon>
        <taxon>Meripilaceae</taxon>
        <taxon>Meripilus</taxon>
    </lineage>
</organism>
<accession>A0AAD5V532</accession>
<dbReference type="Pfam" id="PF01979">
    <property type="entry name" value="Amidohydro_1"/>
    <property type="match status" value="1"/>
</dbReference>
<dbReference type="Gene3D" id="1.20.58.520">
    <property type="entry name" value="Amidohydrolase"/>
    <property type="match status" value="1"/>
</dbReference>
<protein>
    <recommendedName>
        <fullName evidence="1">Amidohydrolase-related domain-containing protein</fullName>
    </recommendedName>
</protein>
<dbReference type="PANTHER" id="PTHR43135">
    <property type="entry name" value="ALPHA-D-RIBOSE 1-METHYLPHOSPHONATE 5-TRIPHOSPHATE DIPHOSPHATASE"/>
    <property type="match status" value="1"/>
</dbReference>
<dbReference type="SUPFAM" id="SSF82171">
    <property type="entry name" value="DPP6 N-terminal domain-like"/>
    <property type="match status" value="1"/>
</dbReference>
<dbReference type="InterPro" id="IPR011659">
    <property type="entry name" value="WD40"/>
</dbReference>
<evidence type="ECO:0000313" key="2">
    <source>
        <dbReference type="EMBL" id="KAJ3486511.1"/>
    </source>
</evidence>
<dbReference type="GO" id="GO:0016810">
    <property type="term" value="F:hydrolase activity, acting on carbon-nitrogen (but not peptide) bonds"/>
    <property type="evidence" value="ECO:0007669"/>
    <property type="project" value="InterPro"/>
</dbReference>
<dbReference type="SUPFAM" id="SSF51556">
    <property type="entry name" value="Metallo-dependent hydrolases"/>
    <property type="match status" value="1"/>
</dbReference>
<dbReference type="InterPro" id="IPR011042">
    <property type="entry name" value="6-blade_b-propeller_TolB-like"/>
</dbReference>
<dbReference type="Gene3D" id="3.30.110.90">
    <property type="entry name" value="Amidohydrolase"/>
    <property type="match status" value="1"/>
</dbReference>
<dbReference type="Gene3D" id="3.40.50.10910">
    <property type="entry name" value="Amidohydrolase"/>
    <property type="match status" value="1"/>
</dbReference>
<name>A0AAD5V532_9APHY</name>
<dbReference type="InterPro" id="IPR051781">
    <property type="entry name" value="Metallo-dep_Hydrolase"/>
</dbReference>
<sequence>MRPSSFLLVALNQWSPARQGSTPNLLFNFGPDSRASPPSFTLDDPSRDFKDDIWPLREQTPWDISTDYPYPRTLEYDVTEGTWLRLDVHPKSGDIIFDMLGDIYCLPGRAYSSQQLVSGVVSRAKPILLGVPHDSDPHFSPDGNSFVFRSDAGLGIENIWVTTWAGCDNMDLRPTGQEDSELLTSLRTKNDDDDMLAQGVKEDEVRRRRRLIREANNFAHQARRVTNETYRWVSDARFHPSGTKVIATKWYTSSRSLGAGEGWEYSIPDELESEIPVGSGQRVVGRTLPLGWGSRSYGDQQIGPEQFVWHGQDSLIYSKNVGDTNGRYAYSKDAHTGIYAIFETNLTSGRTNTLVNSFPGGASRPELSRDGRTLAFVRRVRDKEALVLKDLVTGTIRHLWHGLTYDLSVISAPMGTYPSFAFTPNDDAIVIWAAGQIYHVPLKINANGEKISSGTPSPIRFKAHVEKRIAETVTTEVNLLPLETAATQRVHAFLELRVNEAGSKATFQAAGVTYVHDVAKEQVSRRVRYQGFTLQLHIFRLQFELAVEITGLPLGRYHSLVVSGGQTTRRKVAFIKTSGDYITGDFIATAGAGLYIGEIELPSNSAQQWNVRSVPIERIQFISGNPNGYDHSKTKVRFLDGSSKILFQQSQEAIVYDIDSGPNKFGDYNETLIASGAMSTELSVSLTDEGRVDVGFVDFFHVYFAPGVDASEDVWSKPGRATKNLARLSLDGGHDVIWSGDGKRLFWFLGPYLHFVDVTKLEACSDVIRRDPIHFGISCTKRITHYEELIVEYPTDISRLKKEAVSSRTSGQSSHEEDNFLIIYNATLLTMESGPREDLLHDAVLVIKSGEIEAIVGVQDFVPPAGTKTIDAEGGFIVPGYIDVHAHWEGFAEYFPSRSWEMETFLAYGVTTLHNPSADNARGSWERFRVERGQAVGPRIFQVGDIIYGAGAAGIHQDIVDMEEAFSALIRIKAEGGPASFSYKNYNLPSRASRQRLLLAARKLGMLCVPEGGMNFDWDQTYIVDGMTTVEHPLPIPQLYDDVITLFALSGTGSTPTHIVNYGGVFGEQYVWATEDIPNDEKYTENFAYVLEGLSESTARPKNSYGLFNTSTSTAKMVHMGLRAHIGAHGEPPIGLNYHAEMFFASQGGLTNYEVIRAATSDAAKTLGIHSAVGSLTPGKLADFLVYPPGVDLLHGDIRGTRDIRFVARGGRLWDAETLTEVWPVKGRREPPPPLNPE</sequence>
<dbReference type="Gene3D" id="2.30.40.10">
    <property type="entry name" value="Urease, subunit C, domain 1"/>
    <property type="match status" value="1"/>
</dbReference>
<dbReference type="EMBL" id="JANAWD010000119">
    <property type="protein sequence ID" value="KAJ3486511.1"/>
    <property type="molecule type" value="Genomic_DNA"/>
</dbReference>
<dbReference type="InterPro" id="IPR006680">
    <property type="entry name" value="Amidohydro-rel"/>
</dbReference>
<dbReference type="InterPro" id="IPR011059">
    <property type="entry name" value="Metal-dep_hydrolase_composite"/>
</dbReference>
<evidence type="ECO:0000259" key="1">
    <source>
        <dbReference type="Pfam" id="PF01979"/>
    </source>
</evidence>